<dbReference type="Proteomes" id="UP000650616">
    <property type="component" value="Unassembled WGS sequence"/>
</dbReference>
<evidence type="ECO:0000313" key="3">
    <source>
        <dbReference type="Proteomes" id="UP000650616"/>
    </source>
</evidence>
<accession>A0AAW3ZRA4</accession>
<evidence type="ECO:0000313" key="1">
    <source>
        <dbReference type="EMBL" id="MBE2985667.1"/>
    </source>
</evidence>
<keyword evidence="3" id="KW-1185">Reference proteome</keyword>
<name>A0AAW3ZRA4_9BACT</name>
<dbReference type="AlphaFoldDB" id="A0AAW3ZRA4"/>
<dbReference type="RefSeq" id="WP_170015443.1">
    <property type="nucleotide sequence ID" value="NZ_CP012545.1"/>
</dbReference>
<comment type="caution">
    <text evidence="2">The sequence shown here is derived from an EMBL/GenBank/DDBJ whole genome shotgun (WGS) entry which is preliminary data.</text>
</comment>
<protein>
    <submittedName>
        <fullName evidence="2">Uncharacterized protein</fullName>
    </submittedName>
</protein>
<sequence length="76" mass="8925">MSEWINQYKSALVNQDASKLEKLSQKFNEQNFKNLSELQEVEALILQAKEIFNKKAVHIKNEISKLKNAQKYISDR</sequence>
<dbReference type="EMBL" id="LIWG01000002">
    <property type="protein sequence ID" value="MBE3607505.1"/>
    <property type="molecule type" value="Genomic_DNA"/>
</dbReference>
<dbReference type="EMBL" id="JADBHS010000001">
    <property type="protein sequence ID" value="MBE2985667.1"/>
    <property type="molecule type" value="Genomic_DNA"/>
</dbReference>
<proteinExistence type="predicted"/>
<dbReference type="Proteomes" id="UP001318760">
    <property type="component" value="Unassembled WGS sequence"/>
</dbReference>
<evidence type="ECO:0000313" key="2">
    <source>
        <dbReference type="EMBL" id="MBE3607505.1"/>
    </source>
</evidence>
<reference evidence="1 4" key="2">
    <citation type="submission" date="2020-10" db="EMBL/GenBank/DDBJ databases">
        <title>Campylobacter californiensis sp. nov. isolated from cattle and feral swine in California.</title>
        <authorList>
            <person name="Miller W.G."/>
        </authorList>
    </citation>
    <scope>NUCLEOTIDE SEQUENCE [LARGE SCALE GENOMIC DNA]</scope>
    <source>
        <strain evidence="1 4">RM12919</strain>
    </source>
</reference>
<organism evidence="2 3">
    <name type="scientific">Campylobacter californiensis</name>
    <dbReference type="NCBI Taxonomy" id="1032243"/>
    <lineage>
        <taxon>Bacteria</taxon>
        <taxon>Pseudomonadati</taxon>
        <taxon>Campylobacterota</taxon>
        <taxon>Epsilonproteobacteria</taxon>
        <taxon>Campylobacterales</taxon>
        <taxon>Campylobacteraceae</taxon>
        <taxon>Campylobacter</taxon>
    </lineage>
</organism>
<gene>
    <name evidence="1" type="ORF">CCAL12919_00765</name>
    <name evidence="2" type="ORF">CCAL9337_02015</name>
</gene>
<evidence type="ECO:0000313" key="4">
    <source>
        <dbReference type="Proteomes" id="UP001318760"/>
    </source>
</evidence>
<reference evidence="2 3" key="1">
    <citation type="submission" date="2015-08" db="EMBL/GenBank/DDBJ databases">
        <title>Comparative genomics of the Campylobacter concisus group.</title>
        <authorList>
            <person name="Yee E."/>
            <person name="Chapman M.H."/>
            <person name="Huynh S."/>
            <person name="Bono J.L."/>
            <person name="On S.L."/>
            <person name="St Leger J."/>
            <person name="Foster G."/>
            <person name="Parker C.T."/>
            <person name="Miller W.G."/>
        </authorList>
    </citation>
    <scope>NUCLEOTIDE SEQUENCE [LARGE SCALE GENOMIC DNA]</scope>
    <source>
        <strain evidence="2 3">RM9337</strain>
    </source>
</reference>